<dbReference type="AlphaFoldDB" id="A0A448ZCA7"/>
<feature type="compositionally biased region" description="Basic residues" evidence="2">
    <location>
        <begin position="96"/>
        <end position="122"/>
    </location>
</feature>
<gene>
    <name evidence="4" type="ORF">PSNMU_V1.4_AUG-EV-PASAV3_0065350</name>
</gene>
<evidence type="ECO:0000256" key="2">
    <source>
        <dbReference type="SAM" id="MobiDB-lite"/>
    </source>
</evidence>
<dbReference type="Proteomes" id="UP000291116">
    <property type="component" value="Unassembled WGS sequence"/>
</dbReference>
<evidence type="ECO:0000313" key="4">
    <source>
        <dbReference type="EMBL" id="VEU39679.1"/>
    </source>
</evidence>
<dbReference type="Gene3D" id="1.10.30.10">
    <property type="entry name" value="High mobility group box domain"/>
    <property type="match status" value="1"/>
</dbReference>
<evidence type="ECO:0000313" key="5">
    <source>
        <dbReference type="Proteomes" id="UP000291116"/>
    </source>
</evidence>
<dbReference type="InterPro" id="IPR036910">
    <property type="entry name" value="HMG_box_dom_sf"/>
</dbReference>
<sequence length="193" mass="21724">MRNVSSFTMADQSMATIFSVAAATSSSSLECTTGLSLLESMVSYLRKEAVLADEKAKRLRKQAAEIAKEFGITDESQKLYEMDPAELPPLDEKGMPKYKGKKRGPKPKARKRKVKAGRQKRKHTGYTLFMQETYPKAKIENPDLPPKALISIMAKLWRNLAAGGKREWKERAETVNSDDTKDDSDWLCSVQTF</sequence>
<dbReference type="SUPFAM" id="SSF47095">
    <property type="entry name" value="HMG-box"/>
    <property type="match status" value="1"/>
</dbReference>
<dbReference type="PROSITE" id="PS50118">
    <property type="entry name" value="HMG_BOX_2"/>
    <property type="match status" value="1"/>
</dbReference>
<keyword evidence="1" id="KW-0539">Nucleus</keyword>
<dbReference type="SMART" id="SM00398">
    <property type="entry name" value="HMG"/>
    <property type="match status" value="1"/>
</dbReference>
<dbReference type="InterPro" id="IPR009071">
    <property type="entry name" value="HMG_box_dom"/>
</dbReference>
<dbReference type="CDD" id="cd00084">
    <property type="entry name" value="HMG-box_SF"/>
    <property type="match status" value="1"/>
</dbReference>
<dbReference type="GO" id="GO:0003677">
    <property type="term" value="F:DNA binding"/>
    <property type="evidence" value="ECO:0007669"/>
    <property type="project" value="UniProtKB-UniRule"/>
</dbReference>
<evidence type="ECO:0000259" key="3">
    <source>
        <dbReference type="PROSITE" id="PS50118"/>
    </source>
</evidence>
<keyword evidence="1" id="KW-0238">DNA-binding</keyword>
<name>A0A448ZCA7_9STRA</name>
<accession>A0A448ZCA7</accession>
<evidence type="ECO:0000256" key="1">
    <source>
        <dbReference type="PROSITE-ProRule" id="PRU00267"/>
    </source>
</evidence>
<dbReference type="GO" id="GO:0005634">
    <property type="term" value="C:nucleus"/>
    <property type="evidence" value="ECO:0007669"/>
    <property type="project" value="UniProtKB-UniRule"/>
</dbReference>
<dbReference type="Pfam" id="PF00505">
    <property type="entry name" value="HMG_box"/>
    <property type="match status" value="1"/>
</dbReference>
<feature type="region of interest" description="Disordered" evidence="2">
    <location>
        <begin position="86"/>
        <end position="122"/>
    </location>
</feature>
<dbReference type="EMBL" id="CAACVS010000229">
    <property type="protein sequence ID" value="VEU39679.1"/>
    <property type="molecule type" value="Genomic_DNA"/>
</dbReference>
<reference evidence="4 5" key="1">
    <citation type="submission" date="2019-01" db="EMBL/GenBank/DDBJ databases">
        <authorList>
            <person name="Ferrante I. M."/>
        </authorList>
    </citation>
    <scope>NUCLEOTIDE SEQUENCE [LARGE SCALE GENOMIC DNA]</scope>
    <source>
        <strain evidence="4 5">B856</strain>
    </source>
</reference>
<feature type="domain" description="HMG box" evidence="3">
    <location>
        <begin position="119"/>
        <end position="187"/>
    </location>
</feature>
<proteinExistence type="predicted"/>
<dbReference type="OrthoDB" id="1919336at2759"/>
<protein>
    <recommendedName>
        <fullName evidence="3">HMG box domain-containing protein</fullName>
    </recommendedName>
</protein>
<keyword evidence="5" id="KW-1185">Reference proteome</keyword>
<organism evidence="4 5">
    <name type="scientific">Pseudo-nitzschia multistriata</name>
    <dbReference type="NCBI Taxonomy" id="183589"/>
    <lineage>
        <taxon>Eukaryota</taxon>
        <taxon>Sar</taxon>
        <taxon>Stramenopiles</taxon>
        <taxon>Ochrophyta</taxon>
        <taxon>Bacillariophyta</taxon>
        <taxon>Bacillariophyceae</taxon>
        <taxon>Bacillariophycidae</taxon>
        <taxon>Bacillariales</taxon>
        <taxon>Bacillariaceae</taxon>
        <taxon>Pseudo-nitzschia</taxon>
    </lineage>
</organism>
<feature type="DNA-binding region" description="HMG box" evidence="1">
    <location>
        <begin position="119"/>
        <end position="187"/>
    </location>
</feature>